<evidence type="ECO:0000256" key="1">
    <source>
        <dbReference type="ARBA" id="ARBA00022729"/>
    </source>
</evidence>
<evidence type="ECO:0000256" key="3">
    <source>
        <dbReference type="ARBA" id="ARBA00023237"/>
    </source>
</evidence>
<evidence type="ECO:0000256" key="4">
    <source>
        <dbReference type="HAMAP-Rule" id="MF_00925"/>
    </source>
</evidence>
<dbReference type="HAMAP" id="MF_00925">
    <property type="entry name" value="OM_assembly_BamE"/>
    <property type="match status" value="1"/>
</dbReference>
<dbReference type="InterPro" id="IPR037873">
    <property type="entry name" value="BamE-like"/>
</dbReference>
<comment type="subcellular location">
    <subcellularLocation>
        <location evidence="4">Cell outer membrane</location>
        <topology evidence="4">Lipid-anchor</topology>
    </subcellularLocation>
</comment>
<dbReference type="PANTHER" id="PTHR37482:SF1">
    <property type="entry name" value="OUTER MEMBRANE PROTEIN ASSEMBLY FACTOR BAME"/>
    <property type="match status" value="1"/>
</dbReference>
<dbReference type="Proteomes" id="UP000838672">
    <property type="component" value="Unassembled WGS sequence"/>
</dbReference>
<name>A0ABM8ZVG7_9VIBR</name>
<gene>
    <name evidence="4 6" type="primary">bamE</name>
    <name evidence="6" type="ORF">VST7929_02252</name>
</gene>
<comment type="function">
    <text evidence="4">Part of the outer membrane protein assembly complex, which is involved in assembly and insertion of beta-barrel proteins into the outer membrane.</text>
</comment>
<keyword evidence="2 4" id="KW-0472">Membrane</keyword>
<dbReference type="Gene3D" id="3.30.1450.10">
    <property type="match status" value="1"/>
</dbReference>
<protein>
    <recommendedName>
        <fullName evidence="4">Outer membrane protein assembly factor BamE</fullName>
    </recommendedName>
</protein>
<accession>A0ABM8ZVG7</accession>
<dbReference type="Pfam" id="PF04355">
    <property type="entry name" value="BamE"/>
    <property type="match status" value="1"/>
</dbReference>
<sequence>MRLKTTVALIFALLLSGCGTIAEKLVYRIDIDQGNYIEQSAVDLLRFGMTKEQVAYVMGSPMIVEPSTPDTWYFVQHIEKGTGEVTQKTLIIDFDKNQRLVGFKGDFTPGPNFFTPLQ</sequence>
<dbReference type="PROSITE" id="PS51257">
    <property type="entry name" value="PROKAR_LIPOPROTEIN"/>
    <property type="match status" value="1"/>
</dbReference>
<evidence type="ECO:0000313" key="6">
    <source>
        <dbReference type="EMBL" id="CAH0534329.1"/>
    </source>
</evidence>
<keyword evidence="1 4" id="KW-0732">Signal</keyword>
<comment type="subunit">
    <text evidence="4">Part of the Bam complex.</text>
</comment>
<evidence type="ECO:0000313" key="7">
    <source>
        <dbReference type="Proteomes" id="UP000838672"/>
    </source>
</evidence>
<reference evidence="6" key="1">
    <citation type="submission" date="2021-11" db="EMBL/GenBank/DDBJ databases">
        <authorList>
            <person name="Rodrigo-Torres L."/>
            <person name="Arahal R. D."/>
            <person name="Lucena T."/>
        </authorList>
    </citation>
    <scope>NUCLEOTIDE SEQUENCE</scope>
    <source>
        <strain evidence="6">CECT 7929</strain>
    </source>
</reference>
<comment type="caution">
    <text evidence="6">The sequence shown here is derived from an EMBL/GenBank/DDBJ whole genome shotgun (WGS) entry which is preliminary data.</text>
</comment>
<proteinExistence type="inferred from homology"/>
<dbReference type="PANTHER" id="PTHR37482">
    <property type="entry name" value="OUTER MEMBRANE PROTEIN ASSEMBLY FACTOR BAME"/>
    <property type="match status" value="1"/>
</dbReference>
<keyword evidence="4" id="KW-0449">Lipoprotein</keyword>
<keyword evidence="7" id="KW-1185">Reference proteome</keyword>
<dbReference type="EMBL" id="CAKLDI010000001">
    <property type="protein sequence ID" value="CAH0534329.1"/>
    <property type="molecule type" value="Genomic_DNA"/>
</dbReference>
<keyword evidence="4" id="KW-0564">Palmitate</keyword>
<comment type="similarity">
    <text evidence="4">Belongs to the BamE family.</text>
</comment>
<dbReference type="RefSeq" id="WP_237466831.1">
    <property type="nucleotide sequence ID" value="NZ_CAKLDI010000001.1"/>
</dbReference>
<evidence type="ECO:0000256" key="2">
    <source>
        <dbReference type="ARBA" id="ARBA00023136"/>
    </source>
</evidence>
<keyword evidence="3 4" id="KW-0998">Cell outer membrane</keyword>
<organism evidence="6 7">
    <name type="scientific">Vibrio stylophorae</name>
    <dbReference type="NCBI Taxonomy" id="659351"/>
    <lineage>
        <taxon>Bacteria</taxon>
        <taxon>Pseudomonadati</taxon>
        <taxon>Pseudomonadota</taxon>
        <taxon>Gammaproteobacteria</taxon>
        <taxon>Vibrionales</taxon>
        <taxon>Vibrionaceae</taxon>
        <taxon>Vibrio</taxon>
    </lineage>
</organism>
<dbReference type="InterPro" id="IPR026592">
    <property type="entry name" value="BamE"/>
</dbReference>
<dbReference type="InterPro" id="IPR007450">
    <property type="entry name" value="BamE_dom"/>
</dbReference>
<feature type="domain" description="Outer membrane protein assembly factor BamE" evidence="5">
    <location>
        <begin position="34"/>
        <end position="100"/>
    </location>
</feature>
<dbReference type="NCBIfam" id="NF008585">
    <property type="entry name" value="PRK11548.1"/>
    <property type="match status" value="1"/>
</dbReference>
<evidence type="ECO:0000259" key="5">
    <source>
        <dbReference type="Pfam" id="PF04355"/>
    </source>
</evidence>